<evidence type="ECO:0000313" key="5">
    <source>
        <dbReference type="Proteomes" id="UP000669179"/>
    </source>
</evidence>
<feature type="domain" description="HTH tetR-type" evidence="3">
    <location>
        <begin position="22"/>
        <end position="82"/>
    </location>
</feature>
<proteinExistence type="predicted"/>
<reference evidence="4" key="1">
    <citation type="submission" date="2021-03" db="EMBL/GenBank/DDBJ databases">
        <authorList>
            <person name="Kanchanasin P."/>
            <person name="Saeng-In P."/>
            <person name="Phongsopitanun W."/>
            <person name="Yuki M."/>
            <person name="Kudo T."/>
            <person name="Ohkuma M."/>
            <person name="Tanasupawat S."/>
        </authorList>
    </citation>
    <scope>NUCLEOTIDE SEQUENCE</scope>
    <source>
        <strain evidence="4">GKU 128</strain>
    </source>
</reference>
<dbReference type="RefSeq" id="WP_208253923.1">
    <property type="nucleotide sequence ID" value="NZ_JAGEOJ010000002.1"/>
</dbReference>
<evidence type="ECO:0000256" key="2">
    <source>
        <dbReference type="PROSITE-ProRule" id="PRU00335"/>
    </source>
</evidence>
<evidence type="ECO:0000256" key="1">
    <source>
        <dbReference type="ARBA" id="ARBA00023125"/>
    </source>
</evidence>
<sequence length="214" mass="23489">MADAVPDNSRRYRGLNAGQRQSARRGQLLAAGLELFGTAGQSAVSVKQVCRQAGLTERYFYESFKDREDLLRAVFEEQIRVVREATFGAVGGAANDIEAQARAGMNAFIRAVAGDPRIARVIFLEVVGVSPALEERRRRAIHEFAHFNAELAAGHLGIEATRRLRMGALALSGGIIEVMVDWTLGYREATLDEIVDLLTTLFMAAYRQFASEVG</sequence>
<keyword evidence="1 2" id="KW-0238">DNA-binding</keyword>
<dbReference type="EMBL" id="JAGEOJ010000002">
    <property type="protein sequence ID" value="MBO2446309.1"/>
    <property type="molecule type" value="Genomic_DNA"/>
</dbReference>
<keyword evidence="5" id="KW-1185">Reference proteome</keyword>
<dbReference type="SUPFAM" id="SSF46689">
    <property type="entry name" value="Homeodomain-like"/>
    <property type="match status" value="1"/>
</dbReference>
<dbReference type="GO" id="GO:0003700">
    <property type="term" value="F:DNA-binding transcription factor activity"/>
    <property type="evidence" value="ECO:0007669"/>
    <property type="project" value="TreeGrafter"/>
</dbReference>
<dbReference type="InterPro" id="IPR009057">
    <property type="entry name" value="Homeodomain-like_sf"/>
</dbReference>
<accession>A0A939PB16</accession>
<dbReference type="AlphaFoldDB" id="A0A939PB16"/>
<dbReference type="InterPro" id="IPR001647">
    <property type="entry name" value="HTH_TetR"/>
</dbReference>
<dbReference type="Pfam" id="PF00440">
    <property type="entry name" value="TetR_N"/>
    <property type="match status" value="1"/>
</dbReference>
<evidence type="ECO:0000259" key="3">
    <source>
        <dbReference type="PROSITE" id="PS50977"/>
    </source>
</evidence>
<name>A0A939PB16_9ACTN</name>
<dbReference type="InterPro" id="IPR050109">
    <property type="entry name" value="HTH-type_TetR-like_transc_reg"/>
</dbReference>
<comment type="caution">
    <text evidence="4">The sequence shown here is derived from an EMBL/GenBank/DDBJ whole genome shotgun (WGS) entry which is preliminary data.</text>
</comment>
<dbReference type="PANTHER" id="PTHR30055">
    <property type="entry name" value="HTH-TYPE TRANSCRIPTIONAL REGULATOR RUTR"/>
    <property type="match status" value="1"/>
</dbReference>
<gene>
    <name evidence="4" type="ORF">J4573_04355</name>
</gene>
<dbReference type="Gene3D" id="1.10.357.10">
    <property type="entry name" value="Tetracycline Repressor, domain 2"/>
    <property type="match status" value="1"/>
</dbReference>
<feature type="DNA-binding region" description="H-T-H motif" evidence="2">
    <location>
        <begin position="45"/>
        <end position="64"/>
    </location>
</feature>
<evidence type="ECO:0000313" key="4">
    <source>
        <dbReference type="EMBL" id="MBO2446309.1"/>
    </source>
</evidence>
<dbReference type="PANTHER" id="PTHR30055:SF226">
    <property type="entry name" value="HTH-TYPE TRANSCRIPTIONAL REGULATOR PKSA"/>
    <property type="match status" value="1"/>
</dbReference>
<dbReference type="PROSITE" id="PS50977">
    <property type="entry name" value="HTH_TETR_2"/>
    <property type="match status" value="1"/>
</dbReference>
<protein>
    <submittedName>
        <fullName evidence="4">TetR/AcrR family transcriptional regulator</fullName>
    </submittedName>
</protein>
<dbReference type="GO" id="GO:0000976">
    <property type="term" value="F:transcription cis-regulatory region binding"/>
    <property type="evidence" value="ECO:0007669"/>
    <property type="project" value="TreeGrafter"/>
</dbReference>
<dbReference type="Proteomes" id="UP000669179">
    <property type="component" value="Unassembled WGS sequence"/>
</dbReference>
<organism evidence="4 5">
    <name type="scientific">Actinomadura barringtoniae</name>
    <dbReference type="NCBI Taxonomy" id="1427535"/>
    <lineage>
        <taxon>Bacteria</taxon>
        <taxon>Bacillati</taxon>
        <taxon>Actinomycetota</taxon>
        <taxon>Actinomycetes</taxon>
        <taxon>Streptosporangiales</taxon>
        <taxon>Thermomonosporaceae</taxon>
        <taxon>Actinomadura</taxon>
    </lineage>
</organism>